<dbReference type="Proteomes" id="UP000501346">
    <property type="component" value="Chromosome ScV"/>
</dbReference>
<dbReference type="AlphaFoldDB" id="A0A6C1DQA7"/>
<keyword evidence="12" id="KW-1185">Reference proteome</keyword>
<keyword evidence="7 9" id="KW-1133">Transmembrane helix</keyword>
<comment type="similarity">
    <text evidence="2">Belongs to the amino acid/polyamine transporter 2 family.</text>
</comment>
<proteinExistence type="inferred from homology"/>
<feature type="transmembrane region" description="Helical" evidence="9">
    <location>
        <begin position="33"/>
        <end position="53"/>
    </location>
</feature>
<feature type="transmembrane region" description="Helical" evidence="9">
    <location>
        <begin position="152"/>
        <end position="170"/>
    </location>
</feature>
<feature type="domain" description="Amino acid transporter transmembrane" evidence="10">
    <location>
        <begin position="2"/>
        <end position="439"/>
    </location>
</feature>
<feature type="transmembrane region" description="Helical" evidence="9">
    <location>
        <begin position="74"/>
        <end position="100"/>
    </location>
</feature>
<evidence type="ECO:0000313" key="11">
    <source>
        <dbReference type="EMBL" id="QID79212.1"/>
    </source>
</evidence>
<evidence type="ECO:0000256" key="2">
    <source>
        <dbReference type="ARBA" id="ARBA00008066"/>
    </source>
</evidence>
<dbReference type="GO" id="GO:0015189">
    <property type="term" value="F:L-lysine transmembrane transporter activity"/>
    <property type="evidence" value="ECO:0007669"/>
    <property type="project" value="TreeGrafter"/>
</dbReference>
<name>A0A6C1DQA7_SACPS</name>
<dbReference type="PANTHER" id="PTHR22950">
    <property type="entry name" value="AMINO ACID TRANSPORTER"/>
    <property type="match status" value="1"/>
</dbReference>
<dbReference type="GO" id="GO:0005290">
    <property type="term" value="F:L-histidine transmembrane transporter activity"/>
    <property type="evidence" value="ECO:0007669"/>
    <property type="project" value="TreeGrafter"/>
</dbReference>
<feature type="transmembrane region" description="Helical" evidence="9">
    <location>
        <begin position="230"/>
        <end position="253"/>
    </location>
</feature>
<feature type="transmembrane region" description="Helical" evidence="9">
    <location>
        <begin position="358"/>
        <end position="376"/>
    </location>
</feature>
<evidence type="ECO:0000259" key="10">
    <source>
        <dbReference type="Pfam" id="PF01490"/>
    </source>
</evidence>
<dbReference type="PANTHER" id="PTHR22950:SF678">
    <property type="entry name" value="VACUOLAR AMINO ACID TRANSPORTER 5-RELATED"/>
    <property type="match status" value="1"/>
</dbReference>
<reference evidence="11 12" key="1">
    <citation type="journal article" date="2019" name="BMC Genomics">
        <title>Chromosome level assembly and comparative genome analysis confirm lager-brewing yeasts originated from a single hybridization.</title>
        <authorList>
            <person name="Salazar A.N."/>
            <person name="Gorter de Vries A.R."/>
            <person name="van den Broek M."/>
            <person name="Brouwers N."/>
            <person name="de la Torre Cortes P."/>
            <person name="Kuijpers N.G.A."/>
            <person name="Daran J.G."/>
            <person name="Abeel T."/>
        </authorList>
    </citation>
    <scope>NUCLEOTIDE SEQUENCE [LARGE SCALE GENOMIC DNA]</scope>
    <source>
        <strain evidence="11 12">CBS 1483</strain>
    </source>
</reference>
<dbReference type="EMBL" id="CP048986">
    <property type="protein sequence ID" value="QID79212.1"/>
    <property type="molecule type" value="Genomic_DNA"/>
</dbReference>
<evidence type="ECO:0000313" key="12">
    <source>
        <dbReference type="Proteomes" id="UP000501346"/>
    </source>
</evidence>
<feature type="transmembrane region" description="Helical" evidence="9">
    <location>
        <begin position="190"/>
        <end position="209"/>
    </location>
</feature>
<keyword evidence="6" id="KW-0029">Amino-acid transport</keyword>
<dbReference type="GO" id="GO:0000329">
    <property type="term" value="C:fungal-type vacuole membrane"/>
    <property type="evidence" value="ECO:0007669"/>
    <property type="project" value="TreeGrafter"/>
</dbReference>
<keyword evidence="3" id="KW-0813">Transport</keyword>
<organism evidence="11 12">
    <name type="scientific">Saccharomyces pastorianus</name>
    <name type="common">Lager yeast</name>
    <name type="synonym">Saccharomyces cerevisiae x Saccharomyces eubayanus</name>
    <dbReference type="NCBI Taxonomy" id="27292"/>
    <lineage>
        <taxon>Eukaryota</taxon>
        <taxon>Fungi</taxon>
        <taxon>Dikarya</taxon>
        <taxon>Ascomycota</taxon>
        <taxon>Saccharomycotina</taxon>
        <taxon>Saccharomycetes</taxon>
        <taxon>Saccharomycetales</taxon>
        <taxon>Saccharomycetaceae</taxon>
        <taxon>Saccharomyces</taxon>
    </lineage>
</organism>
<sequence length="448" mass="48813">MVASIRSGVLTLLHTACGAGILAMPYAFKPFGLIPGVIMIVLCGACAMQSLFIQARVAKYVPQGRASFSALTRLINPNLGIVFDLAIAIKCFGVGVSYMIVVGDLMPQIMSVWTRNAWLLSRNVQISLIMLFFVAPLSFLKKLNSLRYASMVAISSVAYLCVLVLLHYVAPSDEILRLKGRISYLLPPQSHDLNVLNTLPIFVFAYTCHHNMFSIINEQRSSRFEHVMKIPLIAISLALILYIAIGCAGYLTFGDNIIGNIIMLYPQAVSSTIGRIAIVLLVMLAFPLQCHPARASIHQILQHFAEENVSISATSADEPTVATESSPLIRDSSLDLNEVIEEESIYQPKETPLRGKSFIVITCSILVASYLVAISVSSLARVLAIVGATGSTSISFILPGLFGYKLIGTEHKTAVPLTTKIFKYTGLLLFIWGLIIMITCLTAALKLN</sequence>
<keyword evidence="5 9" id="KW-0812">Transmembrane</keyword>
<keyword evidence="8 9" id="KW-0472">Membrane</keyword>
<protein>
    <submittedName>
        <fullName evidence="11">Aspartate/glutamate transporter</fullName>
    </submittedName>
</protein>
<dbReference type="Pfam" id="PF01490">
    <property type="entry name" value="Aa_trans"/>
    <property type="match status" value="1"/>
</dbReference>
<dbReference type="GO" id="GO:0061459">
    <property type="term" value="F:L-arginine transmembrane transporter activity"/>
    <property type="evidence" value="ECO:0007669"/>
    <property type="project" value="TreeGrafter"/>
</dbReference>
<feature type="transmembrane region" description="Helical" evidence="9">
    <location>
        <begin position="382"/>
        <end position="404"/>
    </location>
</feature>
<dbReference type="GO" id="GO:0005302">
    <property type="term" value="F:L-tyrosine transmembrane transporter activity"/>
    <property type="evidence" value="ECO:0007669"/>
    <property type="project" value="TreeGrafter"/>
</dbReference>
<evidence type="ECO:0000256" key="8">
    <source>
        <dbReference type="ARBA" id="ARBA00023136"/>
    </source>
</evidence>
<dbReference type="GO" id="GO:0015194">
    <property type="term" value="F:L-serine transmembrane transporter activity"/>
    <property type="evidence" value="ECO:0007669"/>
    <property type="project" value="TreeGrafter"/>
</dbReference>
<accession>A0A6C1DQA7</accession>
<evidence type="ECO:0000256" key="5">
    <source>
        <dbReference type="ARBA" id="ARBA00022692"/>
    </source>
</evidence>
<evidence type="ECO:0000256" key="1">
    <source>
        <dbReference type="ARBA" id="ARBA00004128"/>
    </source>
</evidence>
<evidence type="ECO:0000256" key="3">
    <source>
        <dbReference type="ARBA" id="ARBA00022448"/>
    </source>
</evidence>
<gene>
    <name evidence="11" type="primary">AVT6_1</name>
    <name evidence="11" type="ORF">GRS66_001456</name>
</gene>
<comment type="subcellular location">
    <subcellularLocation>
        <location evidence="1">Vacuole membrane</location>
        <topology evidence="1">Multi-pass membrane protein</topology>
    </subcellularLocation>
</comment>
<feature type="transmembrane region" description="Helical" evidence="9">
    <location>
        <begin position="120"/>
        <end position="140"/>
    </location>
</feature>
<evidence type="ECO:0000256" key="6">
    <source>
        <dbReference type="ARBA" id="ARBA00022970"/>
    </source>
</evidence>
<evidence type="ECO:0000256" key="9">
    <source>
        <dbReference type="SAM" id="Phobius"/>
    </source>
</evidence>
<feature type="transmembrane region" description="Helical" evidence="9">
    <location>
        <begin position="424"/>
        <end position="445"/>
    </location>
</feature>
<dbReference type="InterPro" id="IPR013057">
    <property type="entry name" value="AA_transpt_TM"/>
</dbReference>
<feature type="transmembrane region" description="Helical" evidence="9">
    <location>
        <begin position="265"/>
        <end position="286"/>
    </location>
</feature>
<dbReference type="GO" id="GO:0005313">
    <property type="term" value="F:L-glutamate transmembrane transporter activity"/>
    <property type="evidence" value="ECO:0007669"/>
    <property type="project" value="TreeGrafter"/>
</dbReference>
<dbReference type="OrthoDB" id="438545at2759"/>
<evidence type="ECO:0000256" key="4">
    <source>
        <dbReference type="ARBA" id="ARBA00022554"/>
    </source>
</evidence>
<evidence type="ECO:0000256" key="7">
    <source>
        <dbReference type="ARBA" id="ARBA00022989"/>
    </source>
</evidence>
<keyword evidence="4" id="KW-0926">Vacuole</keyword>